<feature type="region of interest" description="Disordered" evidence="1">
    <location>
        <begin position="791"/>
        <end position="820"/>
    </location>
</feature>
<dbReference type="InterPro" id="IPR000477">
    <property type="entry name" value="RT_dom"/>
</dbReference>
<dbReference type="PANTHER" id="PTHR33050">
    <property type="entry name" value="REVERSE TRANSCRIPTASE DOMAIN-CONTAINING PROTEIN"/>
    <property type="match status" value="1"/>
</dbReference>
<reference evidence="3" key="1">
    <citation type="journal article" date="2020" name="Microb. Genom.">
        <title>Genetic diversity of clinical and environmental Mucorales isolates obtained from an investigation of mucormycosis cases among solid organ transplant recipients.</title>
        <authorList>
            <person name="Nguyen M.H."/>
            <person name="Kaul D."/>
            <person name="Muto C."/>
            <person name="Cheng S.J."/>
            <person name="Richter R.A."/>
            <person name="Bruno V.M."/>
            <person name="Liu G."/>
            <person name="Beyhan S."/>
            <person name="Sundermann A.J."/>
            <person name="Mounaud S."/>
            <person name="Pasculle A.W."/>
            <person name="Nierman W.C."/>
            <person name="Driscoll E."/>
            <person name="Cumbie R."/>
            <person name="Clancy C.J."/>
            <person name="Dupont C.L."/>
        </authorList>
    </citation>
    <scope>NUCLEOTIDE SEQUENCE</scope>
    <source>
        <strain evidence="3">GL16</strain>
    </source>
</reference>
<dbReference type="Gene3D" id="3.30.70.270">
    <property type="match status" value="1"/>
</dbReference>
<name>A0A9P6XXU8_RHIOR</name>
<dbReference type="Pfam" id="PF00078">
    <property type="entry name" value="RVT_1"/>
    <property type="match status" value="1"/>
</dbReference>
<dbReference type="CDD" id="cd09275">
    <property type="entry name" value="RNase_HI_RT_DIRS1"/>
    <property type="match status" value="1"/>
</dbReference>
<evidence type="ECO:0000313" key="3">
    <source>
        <dbReference type="EMBL" id="KAG1534891.1"/>
    </source>
</evidence>
<dbReference type="AlphaFoldDB" id="A0A9P6XXU8"/>
<feature type="compositionally biased region" description="Polar residues" evidence="1">
    <location>
        <begin position="50"/>
        <end position="59"/>
    </location>
</feature>
<protein>
    <recommendedName>
        <fullName evidence="2">Reverse transcriptase domain-containing protein</fullName>
    </recommendedName>
</protein>
<dbReference type="InterPro" id="IPR043128">
    <property type="entry name" value="Rev_trsase/Diguanyl_cyclase"/>
</dbReference>
<organism evidence="3 4">
    <name type="scientific">Rhizopus oryzae</name>
    <name type="common">Mucormycosis agent</name>
    <name type="synonym">Rhizopus arrhizus var. delemar</name>
    <dbReference type="NCBI Taxonomy" id="64495"/>
    <lineage>
        <taxon>Eukaryota</taxon>
        <taxon>Fungi</taxon>
        <taxon>Fungi incertae sedis</taxon>
        <taxon>Mucoromycota</taxon>
        <taxon>Mucoromycotina</taxon>
        <taxon>Mucoromycetes</taxon>
        <taxon>Mucorales</taxon>
        <taxon>Mucorineae</taxon>
        <taxon>Rhizopodaceae</taxon>
        <taxon>Rhizopus</taxon>
    </lineage>
</organism>
<proteinExistence type="predicted"/>
<evidence type="ECO:0000313" key="4">
    <source>
        <dbReference type="Proteomes" id="UP000717996"/>
    </source>
</evidence>
<evidence type="ECO:0000256" key="1">
    <source>
        <dbReference type="SAM" id="MobiDB-lite"/>
    </source>
</evidence>
<comment type="caution">
    <text evidence="3">The sequence shown here is derived from an EMBL/GenBank/DDBJ whole genome shotgun (WGS) entry which is preliminary data.</text>
</comment>
<sequence>MSNDAQTSTLQEQMALLQQQLQQQQQQQDTILQLLQQQQQQQQYPAHQPQPMQDSGDNSPPTPRAKYEWTPSNELVTLLDMDQDLFVGTPLTDKQRASLIDLYPPIAALDYRPPDAVPAAYGHMNESQRSHDASLKSIQYLLSAVFRPLDLLGHQLLTARETNDIQHSLKILHDARALLLNVSNSVNTYRNGIAIKAVNKSFKPDLSGDSRHTMPSDQFHSMIGQLNSTQKTIKEAQRGSKPFRSGPPSQHGGKTFNNNNNNGFNNNNNFTSTSSSNNNRFNQQRGLLRHFYHEWETVTNCSWLRNNIQHDYLIPFTQPPPLTSQPQPISPLDSDQHQLIEQSIQDLLQQKAIKEVKNSTPGFYSSIFAIPKKNKGTRLVFNLKALNQFIQAPPFKMETLSEVSLLIRKNDYLTSIDLHSAFTHIPIHPASRKYLRFHWKGKIWEYTTAPFGLNIVPYLFTKLTRPILQWARNQGSSAHSNGSQQTSVTRMDNQLGQIGTHTDSAIGTLGIPSGHNNNGNSGINIKIWDLKKSLQQVLRQPVQTPRFIHSLTMRIQAATFALLPARLYTRHLLRHKNQTVRQSRDWGQPQPLPPECFREIRTWMHRLQQWNGRSFLPQKPKETLFVDASDTGWGCHWQQQTTHGYWNQQEAQQSINWRESVEVLSETPDPLNSPTYTGCGEQHSGQGIAQVILQEPVENTPNSVSNSATTIRVPRRRSVCRSNYTRAPKVRVLETRSGRAYPRRIQSQLVSVPQSLDQPSLEHDHQVSTEITTRAGSTGNHCDTSLAVSTVLSSSGNTGDTTTSSSDTSKSSGDASTSNQSFTAEELEAFRVAYLNKKFGTSAELTIDSQQFLSTSLTCDSTTNRTYKAAQLAFVEWALQNNISINTFSADDLFFLDWRF</sequence>
<accession>A0A9P6XXU8</accession>
<feature type="domain" description="Reverse transcriptase" evidence="2">
    <location>
        <begin position="370"/>
        <end position="474"/>
    </location>
</feature>
<feature type="compositionally biased region" description="Low complexity" evidence="1">
    <location>
        <begin position="791"/>
        <end position="818"/>
    </location>
</feature>
<feature type="region of interest" description="Disordered" evidence="1">
    <location>
        <begin position="36"/>
        <end position="68"/>
    </location>
</feature>
<gene>
    <name evidence="3" type="ORF">G6F51_011836</name>
</gene>
<feature type="region of interest" description="Disordered" evidence="1">
    <location>
        <begin position="231"/>
        <end position="279"/>
    </location>
</feature>
<dbReference type="Proteomes" id="UP000717996">
    <property type="component" value="Unassembled WGS sequence"/>
</dbReference>
<dbReference type="InterPro" id="IPR043502">
    <property type="entry name" value="DNA/RNA_pol_sf"/>
</dbReference>
<dbReference type="InterPro" id="IPR052055">
    <property type="entry name" value="Hepadnavirus_pol/RT"/>
</dbReference>
<dbReference type="Gene3D" id="3.10.10.10">
    <property type="entry name" value="HIV Type 1 Reverse Transcriptase, subunit A, domain 1"/>
    <property type="match status" value="1"/>
</dbReference>
<dbReference type="SUPFAM" id="SSF56672">
    <property type="entry name" value="DNA/RNA polymerases"/>
    <property type="match status" value="1"/>
</dbReference>
<evidence type="ECO:0000259" key="2">
    <source>
        <dbReference type="Pfam" id="PF00078"/>
    </source>
</evidence>
<dbReference type="EMBL" id="JAANIT010003041">
    <property type="protein sequence ID" value="KAG1534891.1"/>
    <property type="molecule type" value="Genomic_DNA"/>
</dbReference>
<feature type="compositionally biased region" description="Low complexity" evidence="1">
    <location>
        <begin position="255"/>
        <end position="279"/>
    </location>
</feature>
<dbReference type="PANTHER" id="PTHR33050:SF7">
    <property type="entry name" value="RIBONUCLEASE H"/>
    <property type="match status" value="1"/>
</dbReference>